<dbReference type="SUPFAM" id="SSF55331">
    <property type="entry name" value="Tautomerase/MIF"/>
    <property type="match status" value="1"/>
</dbReference>
<organism evidence="1 2">
    <name type="scientific">Maribrevibacterium harenarium</name>
    <dbReference type="NCBI Taxonomy" id="2589817"/>
    <lineage>
        <taxon>Bacteria</taxon>
        <taxon>Pseudomonadati</taxon>
        <taxon>Pseudomonadota</taxon>
        <taxon>Gammaproteobacteria</taxon>
        <taxon>Oceanospirillales</taxon>
        <taxon>Oceanospirillaceae</taxon>
        <taxon>Maribrevibacterium</taxon>
    </lineage>
</organism>
<proteinExistence type="predicted"/>
<dbReference type="OrthoDB" id="5587545at2"/>
<dbReference type="Proteomes" id="UP000315901">
    <property type="component" value="Unassembled WGS sequence"/>
</dbReference>
<keyword evidence="2" id="KW-1185">Reference proteome</keyword>
<gene>
    <name evidence="1" type="ORF">FJM67_13450</name>
</gene>
<dbReference type="Pfam" id="PF08921">
    <property type="entry name" value="DUF1904"/>
    <property type="match status" value="1"/>
</dbReference>
<dbReference type="AlphaFoldDB" id="A0A501WFN5"/>
<dbReference type="Gene3D" id="3.30.429.10">
    <property type="entry name" value="Macrophage Migration Inhibitory Factor"/>
    <property type="match status" value="1"/>
</dbReference>
<sequence length="110" mass="12351">MPHIRARGLALEELELVSDLLIEQLAVAMNTPANEFTLEYTPVTYFAVGGAAPAYPFFEILWFDRGAEVKAKVATIIDDLIRPQVEPGLDVTVLFHDLKGADYFENKQHF</sequence>
<dbReference type="InterPro" id="IPR014347">
    <property type="entry name" value="Tautomerase/MIF_sf"/>
</dbReference>
<evidence type="ECO:0000313" key="2">
    <source>
        <dbReference type="Proteomes" id="UP000315901"/>
    </source>
</evidence>
<comment type="caution">
    <text evidence="1">The sequence shown here is derived from an EMBL/GenBank/DDBJ whole genome shotgun (WGS) entry which is preliminary data.</text>
</comment>
<reference evidence="1 2" key="1">
    <citation type="submission" date="2019-06" db="EMBL/GenBank/DDBJ databases">
        <title>A novel bacterium of genus Marinomonas, isolated from coastal sand.</title>
        <authorList>
            <person name="Huang H."/>
            <person name="Mo K."/>
            <person name="Hu Y."/>
        </authorList>
    </citation>
    <scope>NUCLEOTIDE SEQUENCE [LARGE SCALE GENOMIC DNA]</scope>
    <source>
        <strain evidence="1 2">HB171799</strain>
    </source>
</reference>
<name>A0A501WFN5_9GAMM</name>
<dbReference type="InterPro" id="IPR015017">
    <property type="entry name" value="DUF1904"/>
</dbReference>
<dbReference type="RefSeq" id="WP_140590202.1">
    <property type="nucleotide sequence ID" value="NZ_VFRR01000035.1"/>
</dbReference>
<dbReference type="EMBL" id="VFRR01000035">
    <property type="protein sequence ID" value="TPE48218.1"/>
    <property type="molecule type" value="Genomic_DNA"/>
</dbReference>
<accession>A0A501WFN5</accession>
<protein>
    <submittedName>
        <fullName evidence="1">DUF1904 domain-containing protein</fullName>
    </submittedName>
</protein>
<evidence type="ECO:0000313" key="1">
    <source>
        <dbReference type="EMBL" id="TPE48218.1"/>
    </source>
</evidence>